<dbReference type="PROSITE" id="PS50850">
    <property type="entry name" value="MFS"/>
    <property type="match status" value="1"/>
</dbReference>
<dbReference type="Proteomes" id="UP000092666">
    <property type="component" value="Unassembled WGS sequence"/>
</dbReference>
<evidence type="ECO:0000256" key="2">
    <source>
        <dbReference type="ARBA" id="ARBA00010992"/>
    </source>
</evidence>
<name>A0A1B9GMA5_9TREE</name>
<feature type="transmembrane region" description="Helical" evidence="7">
    <location>
        <begin position="149"/>
        <end position="167"/>
    </location>
</feature>
<protein>
    <recommendedName>
        <fullName evidence="8">Major facilitator superfamily (MFS) profile domain-containing protein</fullName>
    </recommendedName>
</protein>
<evidence type="ECO:0000256" key="6">
    <source>
        <dbReference type="SAM" id="MobiDB-lite"/>
    </source>
</evidence>
<evidence type="ECO:0000313" key="10">
    <source>
        <dbReference type="Proteomes" id="UP000092666"/>
    </source>
</evidence>
<feature type="domain" description="Major facilitator superfamily (MFS) profile" evidence="8">
    <location>
        <begin position="70"/>
        <end position="516"/>
    </location>
</feature>
<feature type="transmembrane region" description="Helical" evidence="7">
    <location>
        <begin position="331"/>
        <end position="356"/>
    </location>
</feature>
<dbReference type="PANTHER" id="PTHR48022:SF2">
    <property type="entry name" value="PLASTIDIC GLUCOSE TRANSPORTER 4"/>
    <property type="match status" value="1"/>
</dbReference>
<dbReference type="InterPro" id="IPR020846">
    <property type="entry name" value="MFS_dom"/>
</dbReference>
<proteinExistence type="inferred from homology"/>
<dbReference type="InterPro" id="IPR050360">
    <property type="entry name" value="MFS_Sugar_Transporters"/>
</dbReference>
<dbReference type="EMBL" id="KV700130">
    <property type="protein sequence ID" value="OCF32101.1"/>
    <property type="molecule type" value="Genomic_DNA"/>
</dbReference>
<keyword evidence="4 7" id="KW-1133">Transmembrane helix</keyword>
<feature type="region of interest" description="Disordered" evidence="6">
    <location>
        <begin position="1"/>
        <end position="26"/>
    </location>
</feature>
<evidence type="ECO:0000313" key="9">
    <source>
        <dbReference type="EMBL" id="OCF32101.1"/>
    </source>
</evidence>
<feature type="compositionally biased region" description="Basic and acidic residues" evidence="6">
    <location>
        <begin position="14"/>
        <end position="26"/>
    </location>
</feature>
<reference evidence="9 10" key="1">
    <citation type="submission" date="2013-07" db="EMBL/GenBank/DDBJ databases">
        <title>The Genome Sequence of Cryptococcus heveanensis BCC8398.</title>
        <authorList>
            <consortium name="The Broad Institute Genome Sequencing Platform"/>
            <person name="Cuomo C."/>
            <person name="Litvintseva A."/>
            <person name="Chen Y."/>
            <person name="Heitman J."/>
            <person name="Sun S."/>
            <person name="Springer D."/>
            <person name="Dromer F."/>
            <person name="Young S.K."/>
            <person name="Zeng Q."/>
            <person name="Gargeya S."/>
            <person name="Fitzgerald M."/>
            <person name="Abouelleil A."/>
            <person name="Alvarado L."/>
            <person name="Berlin A.M."/>
            <person name="Chapman S.B."/>
            <person name="Dewar J."/>
            <person name="Goldberg J."/>
            <person name="Griggs A."/>
            <person name="Gujja S."/>
            <person name="Hansen M."/>
            <person name="Howarth C."/>
            <person name="Imamovic A."/>
            <person name="Larimer J."/>
            <person name="McCowan C."/>
            <person name="Murphy C."/>
            <person name="Pearson M."/>
            <person name="Priest M."/>
            <person name="Roberts A."/>
            <person name="Saif S."/>
            <person name="Shea T."/>
            <person name="Sykes S."/>
            <person name="Wortman J."/>
            <person name="Nusbaum C."/>
            <person name="Birren B."/>
        </authorList>
    </citation>
    <scope>NUCLEOTIDE SEQUENCE [LARGE SCALE GENOMIC DNA]</scope>
    <source>
        <strain evidence="9 10">BCC8398</strain>
    </source>
</reference>
<feature type="transmembrane region" description="Helical" evidence="7">
    <location>
        <begin position="420"/>
        <end position="439"/>
    </location>
</feature>
<feature type="transmembrane region" description="Helical" evidence="7">
    <location>
        <begin position="113"/>
        <end position="137"/>
    </location>
</feature>
<evidence type="ECO:0000256" key="3">
    <source>
        <dbReference type="ARBA" id="ARBA00022692"/>
    </source>
</evidence>
<dbReference type="InterPro" id="IPR036259">
    <property type="entry name" value="MFS_trans_sf"/>
</dbReference>
<feature type="transmembrane region" description="Helical" evidence="7">
    <location>
        <begin position="460"/>
        <end position="482"/>
    </location>
</feature>
<keyword evidence="5 7" id="KW-0472">Membrane</keyword>
<reference evidence="10" key="2">
    <citation type="submission" date="2013-12" db="EMBL/GenBank/DDBJ databases">
        <title>Evolution of pathogenesis and genome organization in the Tremellales.</title>
        <authorList>
            <person name="Cuomo C."/>
            <person name="Litvintseva A."/>
            <person name="Heitman J."/>
            <person name="Chen Y."/>
            <person name="Sun S."/>
            <person name="Springer D."/>
            <person name="Dromer F."/>
            <person name="Young S."/>
            <person name="Zeng Q."/>
            <person name="Chapman S."/>
            <person name="Gujja S."/>
            <person name="Saif S."/>
            <person name="Birren B."/>
        </authorList>
    </citation>
    <scope>NUCLEOTIDE SEQUENCE [LARGE SCALE GENOMIC DNA]</scope>
    <source>
        <strain evidence="10">BCC8398</strain>
    </source>
</reference>
<accession>A0A1B9GMA5</accession>
<comment type="similarity">
    <text evidence="2">Belongs to the major facilitator superfamily. Sugar transporter (TC 2.A.1.1) family.</text>
</comment>
<dbReference type="OrthoDB" id="2544694at2759"/>
<keyword evidence="3 7" id="KW-0812">Transmembrane</keyword>
<feature type="transmembrane region" description="Helical" evidence="7">
    <location>
        <begin position="208"/>
        <end position="229"/>
    </location>
</feature>
<dbReference type="GO" id="GO:0005351">
    <property type="term" value="F:carbohydrate:proton symporter activity"/>
    <property type="evidence" value="ECO:0007669"/>
    <property type="project" value="TreeGrafter"/>
</dbReference>
<dbReference type="InterPro" id="IPR005828">
    <property type="entry name" value="MFS_sugar_transport-like"/>
</dbReference>
<dbReference type="Pfam" id="PF00083">
    <property type="entry name" value="Sugar_tr"/>
    <property type="match status" value="1"/>
</dbReference>
<dbReference type="AlphaFoldDB" id="A0A1B9GMA5"/>
<feature type="transmembrane region" description="Helical" evidence="7">
    <location>
        <begin position="494"/>
        <end position="512"/>
    </location>
</feature>
<feature type="transmembrane region" description="Helical" evidence="7">
    <location>
        <begin position="179"/>
        <end position="196"/>
    </location>
</feature>
<evidence type="ECO:0000256" key="4">
    <source>
        <dbReference type="ARBA" id="ARBA00022989"/>
    </source>
</evidence>
<organism evidence="9 10">
    <name type="scientific">Kwoniella heveanensis BCC8398</name>
    <dbReference type="NCBI Taxonomy" id="1296120"/>
    <lineage>
        <taxon>Eukaryota</taxon>
        <taxon>Fungi</taxon>
        <taxon>Dikarya</taxon>
        <taxon>Basidiomycota</taxon>
        <taxon>Agaricomycotina</taxon>
        <taxon>Tremellomycetes</taxon>
        <taxon>Tremellales</taxon>
        <taxon>Cryptococcaceae</taxon>
        <taxon>Kwoniella</taxon>
    </lineage>
</organism>
<dbReference type="Gene3D" id="1.20.1250.20">
    <property type="entry name" value="MFS general substrate transporter like domains"/>
    <property type="match status" value="1"/>
</dbReference>
<keyword evidence="10" id="KW-1185">Reference proteome</keyword>
<sequence>MSQVLTHTPNELGPDLHHGATVGDDKPNVEYIEDSKPGVIDIHAGEGLGSRFEDLGLIPTVRKFWKASVIAALCAFSAACDGYQISINGNVIANPGFIETFGNQTDPDTGKRILSASTLSAFSAMISVGQCIGMLVLPFIMDKFGRKWAMYYLWSILAISVLFESVAKTWPLWLVGKLFAGHGVGCLQLCIPTYIAEISPIPIRGAMITLYNIWWAIGQLFAPVALQVLGETDPNDWKTPIYTQWAMIGLMGLIYVFIVPESPWWAAEKGKHEVAKRTLTKLNGNVAGYNVEEEYAIMVRTIELEKEMAIQRKNESWTAIFKGVNALRTLAAGWSLVSSQFLGLALIGTYTTYFFLLAGSNEPFKQTIITSCLGIAAVIFCTFTIDKIGRYWLLNAALTLCWISLPLIGGLSLIKDPGQSVGGALIFLACLWSFCNQMNYTCSWGMMAEVPSARLRAKTAGFAAACSSVSGIIMVVVVPYMINVNNANWGLKTCFFFCGIGLPFVVGGWLIIPETARRSPAELDELYESGVKPWRFRKTITKVQEKRAAGGYVEPESGVRQHFGH</sequence>
<evidence type="ECO:0000256" key="5">
    <source>
        <dbReference type="ARBA" id="ARBA00023136"/>
    </source>
</evidence>
<evidence type="ECO:0000256" key="7">
    <source>
        <dbReference type="SAM" id="Phobius"/>
    </source>
</evidence>
<feature type="transmembrane region" description="Helical" evidence="7">
    <location>
        <begin position="392"/>
        <end position="414"/>
    </location>
</feature>
<dbReference type="FunFam" id="1.20.1250.20:FF:000078">
    <property type="entry name" value="MFS maltose transporter, putative"/>
    <property type="match status" value="1"/>
</dbReference>
<gene>
    <name evidence="9" type="ORF">I316_06257</name>
</gene>
<feature type="transmembrane region" description="Helical" evidence="7">
    <location>
        <begin position="368"/>
        <end position="385"/>
    </location>
</feature>
<dbReference type="GO" id="GO:0016020">
    <property type="term" value="C:membrane"/>
    <property type="evidence" value="ECO:0007669"/>
    <property type="project" value="UniProtKB-SubCell"/>
</dbReference>
<dbReference type="PANTHER" id="PTHR48022">
    <property type="entry name" value="PLASTIDIC GLUCOSE TRANSPORTER 4"/>
    <property type="match status" value="1"/>
</dbReference>
<comment type="subcellular location">
    <subcellularLocation>
        <location evidence="1">Membrane</location>
        <topology evidence="1">Multi-pass membrane protein</topology>
    </subcellularLocation>
</comment>
<feature type="transmembrane region" description="Helical" evidence="7">
    <location>
        <begin position="241"/>
        <end position="259"/>
    </location>
</feature>
<evidence type="ECO:0000259" key="8">
    <source>
        <dbReference type="PROSITE" id="PS50850"/>
    </source>
</evidence>
<dbReference type="SUPFAM" id="SSF103473">
    <property type="entry name" value="MFS general substrate transporter"/>
    <property type="match status" value="1"/>
</dbReference>
<evidence type="ECO:0000256" key="1">
    <source>
        <dbReference type="ARBA" id="ARBA00004141"/>
    </source>
</evidence>